<dbReference type="Gene3D" id="1.10.30.10">
    <property type="entry name" value="High mobility group box domain"/>
    <property type="match status" value="2"/>
</dbReference>
<sequence length="237" mass="26309">MQPQAANVQLTTQAKAPQAQKGGAGKSEKKENDGPRVKKPTTSFVYFLKDKTPEVKAKQPTISCSEVAKILGQEWGQLNEDQKKRWIDLAAIDKQRYLNDKKQAETQGVTSADGSTSPQKKKKKKSTDGQQGTWSSYLVFCNARRAAIRAEHPDIKPQDISKIAGAEWSALTDEQRAVWKAKADEHNLQVKLGIQQNQQQQQQLISSQQLNVGQKRVTGMPHSDAQFQGFPPYGAPI</sequence>
<evidence type="ECO:0000313" key="6">
    <source>
        <dbReference type="EMBL" id="TNV77867.1"/>
    </source>
</evidence>
<evidence type="ECO:0000313" key="7">
    <source>
        <dbReference type="Proteomes" id="UP000785679"/>
    </source>
</evidence>
<feature type="region of interest" description="Disordered" evidence="4">
    <location>
        <begin position="97"/>
        <end position="131"/>
    </location>
</feature>
<dbReference type="PANTHER" id="PTHR46040:SF3">
    <property type="entry name" value="HIGH MOBILITY GROUP PROTEIN 2"/>
    <property type="match status" value="1"/>
</dbReference>
<evidence type="ECO:0000256" key="4">
    <source>
        <dbReference type="SAM" id="MobiDB-lite"/>
    </source>
</evidence>
<evidence type="ECO:0000256" key="3">
    <source>
        <dbReference type="PROSITE-ProRule" id="PRU00267"/>
    </source>
</evidence>
<reference evidence="6" key="1">
    <citation type="submission" date="2019-06" db="EMBL/GenBank/DDBJ databases">
        <authorList>
            <person name="Zheng W."/>
        </authorList>
    </citation>
    <scope>NUCLEOTIDE SEQUENCE</scope>
    <source>
        <strain evidence="6">QDHG01</strain>
    </source>
</reference>
<evidence type="ECO:0000256" key="2">
    <source>
        <dbReference type="ARBA" id="ARBA00023242"/>
    </source>
</evidence>
<dbReference type="InterPro" id="IPR036910">
    <property type="entry name" value="HMG_box_dom_sf"/>
</dbReference>
<dbReference type="Proteomes" id="UP000785679">
    <property type="component" value="Unassembled WGS sequence"/>
</dbReference>
<accession>A0A8J8T0N7</accession>
<name>A0A8J8T0N7_HALGN</name>
<dbReference type="PROSITE" id="PS50118">
    <property type="entry name" value="HMG_BOX_2"/>
    <property type="match status" value="2"/>
</dbReference>
<dbReference type="SMART" id="SM00398">
    <property type="entry name" value="HMG"/>
    <property type="match status" value="2"/>
</dbReference>
<dbReference type="InterPro" id="IPR051965">
    <property type="entry name" value="ChromReg_NeuronalGeneExpr"/>
</dbReference>
<dbReference type="AlphaFoldDB" id="A0A8J8T0N7"/>
<evidence type="ECO:0000259" key="5">
    <source>
        <dbReference type="PROSITE" id="PS50118"/>
    </source>
</evidence>
<keyword evidence="7" id="KW-1185">Reference proteome</keyword>
<dbReference type="CDD" id="cd00084">
    <property type="entry name" value="HMG-box_SF"/>
    <property type="match status" value="1"/>
</dbReference>
<dbReference type="EMBL" id="RRYP01011239">
    <property type="protein sequence ID" value="TNV77867.1"/>
    <property type="molecule type" value="Genomic_DNA"/>
</dbReference>
<dbReference type="GO" id="GO:0005634">
    <property type="term" value="C:nucleus"/>
    <property type="evidence" value="ECO:0007669"/>
    <property type="project" value="UniProtKB-UniRule"/>
</dbReference>
<feature type="compositionally biased region" description="Basic and acidic residues" evidence="4">
    <location>
        <begin position="26"/>
        <end position="36"/>
    </location>
</feature>
<feature type="compositionally biased region" description="Polar residues" evidence="4">
    <location>
        <begin position="1"/>
        <end position="12"/>
    </location>
</feature>
<evidence type="ECO:0000256" key="1">
    <source>
        <dbReference type="ARBA" id="ARBA00023125"/>
    </source>
</evidence>
<gene>
    <name evidence="6" type="ORF">FGO68_gene13876</name>
</gene>
<feature type="region of interest" description="Disordered" evidence="4">
    <location>
        <begin position="1"/>
        <end position="43"/>
    </location>
</feature>
<dbReference type="SUPFAM" id="SSF47095">
    <property type="entry name" value="HMG-box"/>
    <property type="match status" value="2"/>
</dbReference>
<proteinExistence type="predicted"/>
<keyword evidence="1 3" id="KW-0238">DNA-binding</keyword>
<feature type="domain" description="HMG box" evidence="5">
    <location>
        <begin position="130"/>
        <end position="198"/>
    </location>
</feature>
<dbReference type="InterPro" id="IPR009071">
    <property type="entry name" value="HMG_box_dom"/>
</dbReference>
<comment type="caution">
    <text evidence="6">The sequence shown here is derived from an EMBL/GenBank/DDBJ whole genome shotgun (WGS) entry which is preliminary data.</text>
</comment>
<feature type="DNA-binding region" description="HMG box" evidence="3">
    <location>
        <begin position="37"/>
        <end position="105"/>
    </location>
</feature>
<feature type="DNA-binding region" description="HMG box" evidence="3">
    <location>
        <begin position="130"/>
        <end position="198"/>
    </location>
</feature>
<keyword evidence="2 3" id="KW-0539">Nucleus</keyword>
<organism evidence="6 7">
    <name type="scientific">Halteria grandinella</name>
    <dbReference type="NCBI Taxonomy" id="5974"/>
    <lineage>
        <taxon>Eukaryota</taxon>
        <taxon>Sar</taxon>
        <taxon>Alveolata</taxon>
        <taxon>Ciliophora</taxon>
        <taxon>Intramacronucleata</taxon>
        <taxon>Spirotrichea</taxon>
        <taxon>Stichotrichia</taxon>
        <taxon>Sporadotrichida</taxon>
        <taxon>Halteriidae</taxon>
        <taxon>Halteria</taxon>
    </lineage>
</organism>
<dbReference type="PANTHER" id="PTHR46040">
    <property type="entry name" value="HIGH MOBILITY GROUP PROTEIN 2"/>
    <property type="match status" value="1"/>
</dbReference>
<dbReference type="GO" id="GO:0003677">
    <property type="term" value="F:DNA binding"/>
    <property type="evidence" value="ECO:0007669"/>
    <property type="project" value="UniProtKB-UniRule"/>
</dbReference>
<dbReference type="GO" id="GO:0010468">
    <property type="term" value="P:regulation of gene expression"/>
    <property type="evidence" value="ECO:0007669"/>
    <property type="project" value="TreeGrafter"/>
</dbReference>
<protein>
    <recommendedName>
        <fullName evidence="5">HMG box domain-containing protein</fullName>
    </recommendedName>
</protein>
<dbReference type="OrthoDB" id="1919336at2759"/>
<feature type="domain" description="HMG box" evidence="5">
    <location>
        <begin position="37"/>
        <end position="105"/>
    </location>
</feature>
<dbReference type="Pfam" id="PF00505">
    <property type="entry name" value="HMG_box"/>
    <property type="match status" value="2"/>
</dbReference>